<dbReference type="EMBL" id="FXYH01000004">
    <property type="protein sequence ID" value="SMX38614.1"/>
    <property type="molecule type" value="Genomic_DNA"/>
</dbReference>
<proteinExistence type="predicted"/>
<dbReference type="AlphaFoldDB" id="A0A238K839"/>
<organism evidence="1 2">
    <name type="scientific">Pelagimonas varians</name>
    <dbReference type="NCBI Taxonomy" id="696760"/>
    <lineage>
        <taxon>Bacteria</taxon>
        <taxon>Pseudomonadati</taxon>
        <taxon>Pseudomonadota</taxon>
        <taxon>Alphaproteobacteria</taxon>
        <taxon>Rhodobacterales</taxon>
        <taxon>Roseobacteraceae</taxon>
        <taxon>Pelagimonas</taxon>
    </lineage>
</organism>
<name>A0A238K839_9RHOB</name>
<protein>
    <submittedName>
        <fullName evidence="1">Uncharacterized protein</fullName>
    </submittedName>
</protein>
<dbReference type="Proteomes" id="UP000220836">
    <property type="component" value="Unassembled WGS sequence"/>
</dbReference>
<gene>
    <name evidence="1" type="ORF">PEV8663_01454</name>
</gene>
<evidence type="ECO:0000313" key="1">
    <source>
        <dbReference type="EMBL" id="SMX38614.1"/>
    </source>
</evidence>
<reference evidence="1 2" key="1">
    <citation type="submission" date="2017-05" db="EMBL/GenBank/DDBJ databases">
        <authorList>
            <person name="Song R."/>
            <person name="Chenine A.L."/>
            <person name="Ruprecht R.M."/>
        </authorList>
    </citation>
    <scope>NUCLEOTIDE SEQUENCE [LARGE SCALE GENOMIC DNA]</scope>
    <source>
        <strain evidence="1 2">CECT 8663</strain>
    </source>
</reference>
<accession>A0A238K839</accession>
<keyword evidence="2" id="KW-1185">Reference proteome</keyword>
<sequence length="29" mass="3386">MYNGLKLHLRSIFAFLARCATRKHKLLAL</sequence>
<evidence type="ECO:0000313" key="2">
    <source>
        <dbReference type="Proteomes" id="UP000220836"/>
    </source>
</evidence>